<gene>
    <name evidence="8" type="ORF">GH714_031364</name>
</gene>
<dbReference type="EMBL" id="JAAGAX010000011">
    <property type="protein sequence ID" value="KAF2299294.1"/>
    <property type="molecule type" value="Genomic_DNA"/>
</dbReference>
<evidence type="ECO:0000313" key="9">
    <source>
        <dbReference type="Proteomes" id="UP000467840"/>
    </source>
</evidence>
<keyword evidence="1" id="KW-0723">Serine/threonine-protein kinase</keyword>
<dbReference type="GO" id="GO:0005524">
    <property type="term" value="F:ATP binding"/>
    <property type="evidence" value="ECO:0007669"/>
    <property type="project" value="UniProtKB-UniRule"/>
</dbReference>
<dbReference type="GO" id="GO:0009506">
    <property type="term" value="C:plasmodesma"/>
    <property type="evidence" value="ECO:0007669"/>
    <property type="project" value="TreeGrafter"/>
</dbReference>
<dbReference type="InterPro" id="IPR011009">
    <property type="entry name" value="Kinase-like_dom_sf"/>
</dbReference>
<evidence type="ECO:0000256" key="3">
    <source>
        <dbReference type="ARBA" id="ARBA00022741"/>
    </source>
</evidence>
<sequence length="325" mass="35935">MFRSWNMDVEYLSIAKPSALLYNNTIQLIYRNNMIHLAAPDGVYQSARSMGMDKKTNETTISLGTFRLKVKDSGSSDAASWWGPFSVSSTKSAKTQASTLPSDLCRRFSLAEIKEATNNFDSVFIIGGGGFGNVYKGLINDGATTVAIKRLNEGSQQGANEFKTEIEMLPTSISSFSVLLCKAAHQPVVKGSFGYLDPEYYRLQRLTEKSDVYSFGVVLCEVLSARPPVNRSAINKPASLAEWARQCYRNGTFDDIIDPYLQGKIAPDCLRKFAEVAIGCLLDNGVERPSMSDVVWGLEFALQLQETAIKQCELPSKLTMIWRAP</sequence>
<proteinExistence type="predicted"/>
<organism evidence="8 9">
    <name type="scientific">Hevea brasiliensis</name>
    <name type="common">Para rubber tree</name>
    <name type="synonym">Siphonia brasiliensis</name>
    <dbReference type="NCBI Taxonomy" id="3981"/>
    <lineage>
        <taxon>Eukaryota</taxon>
        <taxon>Viridiplantae</taxon>
        <taxon>Streptophyta</taxon>
        <taxon>Embryophyta</taxon>
        <taxon>Tracheophyta</taxon>
        <taxon>Spermatophyta</taxon>
        <taxon>Magnoliopsida</taxon>
        <taxon>eudicotyledons</taxon>
        <taxon>Gunneridae</taxon>
        <taxon>Pentapetalae</taxon>
        <taxon>rosids</taxon>
        <taxon>fabids</taxon>
        <taxon>Malpighiales</taxon>
        <taxon>Euphorbiaceae</taxon>
        <taxon>Crotonoideae</taxon>
        <taxon>Micrandreae</taxon>
        <taxon>Hevea</taxon>
    </lineage>
</organism>
<comment type="caution">
    <text evidence="8">The sequence shown here is derived from an EMBL/GenBank/DDBJ whole genome shotgun (WGS) entry which is preliminary data.</text>
</comment>
<dbReference type="PANTHER" id="PTHR27003">
    <property type="entry name" value="OS07G0166700 PROTEIN"/>
    <property type="match status" value="1"/>
</dbReference>
<dbReference type="InterPro" id="IPR045272">
    <property type="entry name" value="ANXUR1/2-like"/>
</dbReference>
<feature type="binding site" evidence="6">
    <location>
        <position position="149"/>
    </location>
    <ligand>
        <name>ATP</name>
        <dbReference type="ChEBI" id="CHEBI:30616"/>
    </ligand>
</feature>
<evidence type="ECO:0000313" key="8">
    <source>
        <dbReference type="EMBL" id="KAF2299294.1"/>
    </source>
</evidence>
<keyword evidence="4" id="KW-0418">Kinase</keyword>
<keyword evidence="3 6" id="KW-0547">Nucleotide-binding</keyword>
<dbReference type="PROSITE" id="PS00107">
    <property type="entry name" value="PROTEIN_KINASE_ATP"/>
    <property type="match status" value="1"/>
</dbReference>
<evidence type="ECO:0000256" key="5">
    <source>
        <dbReference type="ARBA" id="ARBA00022840"/>
    </source>
</evidence>
<feature type="domain" description="Tyrosine-protein kinase catalytic" evidence="7">
    <location>
        <begin position="120"/>
        <end position="298"/>
    </location>
</feature>
<dbReference type="InterPro" id="IPR017441">
    <property type="entry name" value="Protein_kinase_ATP_BS"/>
</dbReference>
<evidence type="ECO:0000256" key="4">
    <source>
        <dbReference type="ARBA" id="ARBA00022777"/>
    </source>
</evidence>
<dbReference type="GO" id="GO:0004714">
    <property type="term" value="F:transmembrane receptor protein tyrosine kinase activity"/>
    <property type="evidence" value="ECO:0007669"/>
    <property type="project" value="InterPro"/>
</dbReference>
<accession>A0A6A6LE37</accession>
<dbReference type="SMART" id="SM00219">
    <property type="entry name" value="TyrKc"/>
    <property type="match status" value="1"/>
</dbReference>
<evidence type="ECO:0000256" key="2">
    <source>
        <dbReference type="ARBA" id="ARBA00022679"/>
    </source>
</evidence>
<dbReference type="AlphaFoldDB" id="A0A6A6LE37"/>
<dbReference type="Gene3D" id="3.30.200.20">
    <property type="entry name" value="Phosphorylase Kinase, domain 1"/>
    <property type="match status" value="1"/>
</dbReference>
<dbReference type="FunFam" id="3.30.200.20:FF:000039">
    <property type="entry name" value="receptor-like protein kinase FERONIA"/>
    <property type="match status" value="1"/>
</dbReference>
<protein>
    <recommendedName>
        <fullName evidence="7">Tyrosine-protein kinase catalytic domain-containing protein</fullName>
    </recommendedName>
</protein>
<dbReference type="SUPFAM" id="SSF56112">
    <property type="entry name" value="Protein kinase-like (PK-like)"/>
    <property type="match status" value="1"/>
</dbReference>
<dbReference type="GO" id="GO:0004674">
    <property type="term" value="F:protein serine/threonine kinase activity"/>
    <property type="evidence" value="ECO:0007669"/>
    <property type="project" value="UniProtKB-KW"/>
</dbReference>
<keyword evidence="9" id="KW-1185">Reference proteome</keyword>
<evidence type="ECO:0000256" key="6">
    <source>
        <dbReference type="PROSITE-ProRule" id="PRU10141"/>
    </source>
</evidence>
<dbReference type="InterPro" id="IPR020635">
    <property type="entry name" value="Tyr_kinase_cat_dom"/>
</dbReference>
<dbReference type="Pfam" id="PF07714">
    <property type="entry name" value="PK_Tyr_Ser-Thr"/>
    <property type="match status" value="1"/>
</dbReference>
<keyword evidence="2" id="KW-0808">Transferase</keyword>
<dbReference type="GO" id="GO:0005886">
    <property type="term" value="C:plasma membrane"/>
    <property type="evidence" value="ECO:0007669"/>
    <property type="project" value="TreeGrafter"/>
</dbReference>
<dbReference type="Gene3D" id="1.10.510.10">
    <property type="entry name" value="Transferase(Phosphotransferase) domain 1"/>
    <property type="match status" value="1"/>
</dbReference>
<reference evidence="8 9" key="1">
    <citation type="journal article" date="2020" name="Mol. Plant">
        <title>The Chromosome-Based Rubber Tree Genome Provides New Insights into Spurge Genome Evolution and Rubber Biosynthesis.</title>
        <authorList>
            <person name="Liu J."/>
            <person name="Shi C."/>
            <person name="Shi C.C."/>
            <person name="Li W."/>
            <person name="Zhang Q.J."/>
            <person name="Zhang Y."/>
            <person name="Li K."/>
            <person name="Lu H.F."/>
            <person name="Shi C."/>
            <person name="Zhu S.T."/>
            <person name="Xiao Z.Y."/>
            <person name="Nan H."/>
            <person name="Yue Y."/>
            <person name="Zhu X.G."/>
            <person name="Wu Y."/>
            <person name="Hong X.N."/>
            <person name="Fan G.Y."/>
            <person name="Tong Y."/>
            <person name="Zhang D."/>
            <person name="Mao C.L."/>
            <person name="Liu Y.L."/>
            <person name="Hao S.J."/>
            <person name="Liu W.Q."/>
            <person name="Lv M.Q."/>
            <person name="Zhang H.B."/>
            <person name="Liu Y."/>
            <person name="Hu-Tang G.R."/>
            <person name="Wang J.P."/>
            <person name="Wang J.H."/>
            <person name="Sun Y.H."/>
            <person name="Ni S.B."/>
            <person name="Chen W.B."/>
            <person name="Zhang X.C."/>
            <person name="Jiao Y.N."/>
            <person name="Eichler E.E."/>
            <person name="Li G.H."/>
            <person name="Liu X."/>
            <person name="Gao L.Z."/>
        </authorList>
    </citation>
    <scope>NUCLEOTIDE SEQUENCE [LARGE SCALE GENOMIC DNA]</scope>
    <source>
        <strain evidence="9">cv. GT1</strain>
        <tissue evidence="8">Leaf</tissue>
    </source>
</reference>
<evidence type="ECO:0000256" key="1">
    <source>
        <dbReference type="ARBA" id="ARBA00022527"/>
    </source>
</evidence>
<dbReference type="Proteomes" id="UP000467840">
    <property type="component" value="Chromosome 1"/>
</dbReference>
<name>A0A6A6LE37_HEVBR</name>
<evidence type="ECO:0000259" key="7">
    <source>
        <dbReference type="SMART" id="SM00219"/>
    </source>
</evidence>
<dbReference type="InterPro" id="IPR001245">
    <property type="entry name" value="Ser-Thr/Tyr_kinase_cat_dom"/>
</dbReference>
<keyword evidence="5 6" id="KW-0067">ATP-binding</keyword>
<dbReference type="PANTHER" id="PTHR27003:SF434">
    <property type="entry name" value="RECEPTOR-LIKE PROTEIN KINASE FERONIA"/>
    <property type="match status" value="1"/>
</dbReference>